<dbReference type="Gene3D" id="1.25.40.20">
    <property type="entry name" value="Ankyrin repeat-containing domain"/>
    <property type="match status" value="2"/>
</dbReference>
<dbReference type="InterPro" id="IPR050776">
    <property type="entry name" value="Ank_Repeat/CDKN_Inhibitor"/>
</dbReference>
<evidence type="ECO:0000256" key="2">
    <source>
        <dbReference type="ARBA" id="ARBA00023043"/>
    </source>
</evidence>
<organism evidence="4 5">
    <name type="scientific">Sphingomonas aurantiaca</name>
    <dbReference type="NCBI Taxonomy" id="185949"/>
    <lineage>
        <taxon>Bacteria</taxon>
        <taxon>Pseudomonadati</taxon>
        <taxon>Pseudomonadota</taxon>
        <taxon>Alphaproteobacteria</taxon>
        <taxon>Sphingomonadales</taxon>
        <taxon>Sphingomonadaceae</taxon>
        <taxon>Sphingomonas</taxon>
    </lineage>
</organism>
<dbReference type="EMBL" id="QAOG01000005">
    <property type="protein sequence ID" value="PTQ59251.1"/>
    <property type="molecule type" value="Genomic_DNA"/>
</dbReference>
<evidence type="ECO:0000256" key="3">
    <source>
        <dbReference type="PROSITE-ProRule" id="PRU00023"/>
    </source>
</evidence>
<dbReference type="InterPro" id="IPR036770">
    <property type="entry name" value="Ankyrin_rpt-contain_sf"/>
</dbReference>
<sequence>MVRVPDLVDQETRLTMLIFFAAFASLAAPQAAPATMPVALPSPERRQQLLFDAARLGRTDMIDPLVKAGADINAYDDRGFTPVILAAYNGQAATVDALIAKGANACRPDRDQGNTAQMGVAFKGEDAIAARLLKAGCDVNARNTAGQTALMMASLFNRTHQVDMLLAAGADRTIQDAAGRSASSVAADQGNALMATRVKR</sequence>
<gene>
    <name evidence="4" type="ORF">C8J26_2993</name>
</gene>
<dbReference type="Pfam" id="PF00023">
    <property type="entry name" value="Ank"/>
    <property type="match status" value="1"/>
</dbReference>
<comment type="caution">
    <text evidence="4">The sequence shown here is derived from an EMBL/GenBank/DDBJ whole genome shotgun (WGS) entry which is preliminary data.</text>
</comment>
<keyword evidence="2 3" id="KW-0040">ANK repeat</keyword>
<reference evidence="4 5" key="1">
    <citation type="submission" date="2018-04" db="EMBL/GenBank/DDBJ databases">
        <title>Genomic Encyclopedia of Type Strains, Phase III (KMG-III): the genomes of soil and plant-associated and newly described type strains.</title>
        <authorList>
            <person name="Whitman W."/>
        </authorList>
    </citation>
    <scope>NUCLEOTIDE SEQUENCE [LARGE SCALE GENOMIC DNA]</scope>
    <source>
        <strain evidence="4 5">MA101b</strain>
    </source>
</reference>
<dbReference type="SUPFAM" id="SSF48403">
    <property type="entry name" value="Ankyrin repeat"/>
    <property type="match status" value="1"/>
</dbReference>
<protein>
    <submittedName>
        <fullName evidence="4">Uncharacterized protein</fullName>
    </submittedName>
</protein>
<dbReference type="PROSITE" id="PS50297">
    <property type="entry name" value="ANK_REP_REGION"/>
    <property type="match status" value="2"/>
</dbReference>
<dbReference type="PROSITE" id="PS50088">
    <property type="entry name" value="ANK_REPEAT"/>
    <property type="match status" value="3"/>
</dbReference>
<dbReference type="PANTHER" id="PTHR24201:SF16">
    <property type="entry name" value="ANKYRIN-1-LIKE-RELATED"/>
    <property type="match status" value="1"/>
</dbReference>
<dbReference type="AlphaFoldDB" id="A0A2T5GIW1"/>
<evidence type="ECO:0000256" key="1">
    <source>
        <dbReference type="ARBA" id="ARBA00022737"/>
    </source>
</evidence>
<dbReference type="PANTHER" id="PTHR24201">
    <property type="entry name" value="ANK_REP_REGION DOMAIN-CONTAINING PROTEIN"/>
    <property type="match status" value="1"/>
</dbReference>
<evidence type="ECO:0000313" key="5">
    <source>
        <dbReference type="Proteomes" id="UP000244189"/>
    </source>
</evidence>
<dbReference type="SMART" id="SM00248">
    <property type="entry name" value="ANK"/>
    <property type="match status" value="4"/>
</dbReference>
<feature type="repeat" description="ANK" evidence="3">
    <location>
        <begin position="45"/>
        <end position="77"/>
    </location>
</feature>
<dbReference type="InterPro" id="IPR002110">
    <property type="entry name" value="Ankyrin_rpt"/>
</dbReference>
<evidence type="ECO:0000313" key="4">
    <source>
        <dbReference type="EMBL" id="PTQ59251.1"/>
    </source>
</evidence>
<keyword evidence="5" id="KW-1185">Reference proteome</keyword>
<feature type="repeat" description="ANK" evidence="3">
    <location>
        <begin position="78"/>
        <end position="110"/>
    </location>
</feature>
<feature type="repeat" description="ANK" evidence="3">
    <location>
        <begin position="145"/>
        <end position="177"/>
    </location>
</feature>
<name>A0A2T5GIW1_9SPHN</name>
<proteinExistence type="predicted"/>
<accession>A0A2T5GIW1</accession>
<dbReference type="Proteomes" id="UP000244189">
    <property type="component" value="Unassembled WGS sequence"/>
</dbReference>
<dbReference type="Pfam" id="PF12796">
    <property type="entry name" value="Ank_2"/>
    <property type="match status" value="1"/>
</dbReference>
<keyword evidence="1" id="KW-0677">Repeat</keyword>